<dbReference type="GO" id="GO:0062054">
    <property type="term" value="F:fluoride channel activity"/>
    <property type="evidence" value="ECO:0007669"/>
    <property type="project" value="UniProtKB-UniRule"/>
</dbReference>
<evidence type="ECO:0000256" key="1">
    <source>
        <dbReference type="ARBA" id="ARBA00004651"/>
    </source>
</evidence>
<keyword evidence="4 8" id="KW-1133">Transmembrane helix</keyword>
<feature type="transmembrane region" description="Helical" evidence="8">
    <location>
        <begin position="108"/>
        <end position="130"/>
    </location>
</feature>
<evidence type="ECO:0000313" key="9">
    <source>
        <dbReference type="EMBL" id="RXK49979.1"/>
    </source>
</evidence>
<keyword evidence="2 8" id="KW-1003">Cell membrane</keyword>
<reference evidence="9 10" key="1">
    <citation type="submission" date="2019-01" db="EMBL/GenBank/DDBJ databases">
        <title>Halorientalis sp. F13-25 a new haloarchaeum isolated from hypersaline water.</title>
        <authorList>
            <person name="Ana D.-V."/>
            <person name="Cristina S.-P."/>
            <person name="Antonio V."/>
        </authorList>
    </citation>
    <scope>NUCLEOTIDE SEQUENCE [LARGE SCALE GENOMIC DNA]</scope>
    <source>
        <strain evidence="9 10">F13-25</strain>
    </source>
</reference>
<dbReference type="PANTHER" id="PTHR28259">
    <property type="entry name" value="FLUORIDE EXPORT PROTEIN 1-RELATED"/>
    <property type="match status" value="1"/>
</dbReference>
<feature type="transmembrane region" description="Helical" evidence="8">
    <location>
        <begin position="20"/>
        <end position="40"/>
    </location>
</feature>
<evidence type="ECO:0000256" key="6">
    <source>
        <dbReference type="ARBA" id="ARBA00035120"/>
    </source>
</evidence>
<comment type="caution">
    <text evidence="9">The sequence shown here is derived from an EMBL/GenBank/DDBJ whole genome shotgun (WGS) entry which is preliminary data.</text>
</comment>
<dbReference type="AlphaFoldDB" id="A0A498KXB5"/>
<comment type="similarity">
    <text evidence="6 8">Belongs to the fluoride channel Fluc/FEX (TC 1.A.43) family.</text>
</comment>
<comment type="caution">
    <text evidence="8">Lacks conserved residue(s) required for the propagation of feature annotation.</text>
</comment>
<keyword evidence="10" id="KW-1185">Reference proteome</keyword>
<feature type="transmembrane region" description="Helical" evidence="8">
    <location>
        <begin position="78"/>
        <end position="96"/>
    </location>
</feature>
<evidence type="ECO:0000256" key="7">
    <source>
        <dbReference type="ARBA" id="ARBA00035585"/>
    </source>
</evidence>
<dbReference type="Proteomes" id="UP000289691">
    <property type="component" value="Unassembled WGS sequence"/>
</dbReference>
<protein>
    <recommendedName>
        <fullName evidence="8">Fluoride-specific ion channel FluC</fullName>
    </recommendedName>
</protein>
<keyword evidence="8" id="KW-0813">Transport</keyword>
<dbReference type="OrthoDB" id="253428at2157"/>
<keyword evidence="8" id="KW-0407">Ion channel</keyword>
<dbReference type="Pfam" id="PF02537">
    <property type="entry name" value="CRCB"/>
    <property type="match status" value="1"/>
</dbReference>
<evidence type="ECO:0000256" key="5">
    <source>
        <dbReference type="ARBA" id="ARBA00023136"/>
    </source>
</evidence>
<evidence type="ECO:0000256" key="8">
    <source>
        <dbReference type="HAMAP-Rule" id="MF_00454"/>
    </source>
</evidence>
<dbReference type="RefSeq" id="WP_129067944.1">
    <property type="nucleotide sequence ID" value="NZ_RDFA01000002.1"/>
</dbReference>
<accession>A0A498KXB5</accession>
<keyword evidence="8" id="KW-0406">Ion transport</keyword>
<dbReference type="HAMAP" id="MF_00454">
    <property type="entry name" value="FluC"/>
    <property type="match status" value="1"/>
</dbReference>
<dbReference type="PANTHER" id="PTHR28259:SF1">
    <property type="entry name" value="FLUORIDE EXPORT PROTEIN 1-RELATED"/>
    <property type="match status" value="1"/>
</dbReference>
<keyword evidence="3 8" id="KW-0812">Transmembrane</keyword>
<evidence type="ECO:0000256" key="2">
    <source>
        <dbReference type="ARBA" id="ARBA00022475"/>
    </source>
</evidence>
<dbReference type="InterPro" id="IPR003691">
    <property type="entry name" value="FluC"/>
</dbReference>
<dbReference type="EMBL" id="RDFA01000002">
    <property type="protein sequence ID" value="RXK49979.1"/>
    <property type="molecule type" value="Genomic_DNA"/>
</dbReference>
<feature type="transmembrane region" description="Helical" evidence="8">
    <location>
        <begin position="46"/>
        <end position="66"/>
    </location>
</feature>
<dbReference type="GO" id="GO:0140114">
    <property type="term" value="P:cellular detoxification of fluoride"/>
    <property type="evidence" value="ECO:0007669"/>
    <property type="project" value="UniProtKB-UniRule"/>
</dbReference>
<keyword evidence="5 8" id="KW-0472">Membrane</keyword>
<evidence type="ECO:0000256" key="3">
    <source>
        <dbReference type="ARBA" id="ARBA00022692"/>
    </source>
</evidence>
<gene>
    <name evidence="8" type="primary">fluC</name>
    <name evidence="8" type="synonym">crcB</name>
    <name evidence="9" type="ORF">EAF64_05255</name>
</gene>
<name>A0A498KXB5_9EURY</name>
<comment type="subcellular location">
    <subcellularLocation>
        <location evidence="1 8">Cell membrane</location>
        <topology evidence="1 8">Multi-pass membrane protein</topology>
    </subcellularLocation>
</comment>
<organism evidence="9 10">
    <name type="scientific">Halorientalis pallida</name>
    <dbReference type="NCBI Taxonomy" id="2479928"/>
    <lineage>
        <taxon>Archaea</taxon>
        <taxon>Methanobacteriati</taxon>
        <taxon>Methanobacteriota</taxon>
        <taxon>Stenosarchaea group</taxon>
        <taxon>Halobacteria</taxon>
        <taxon>Halobacteriales</taxon>
        <taxon>Haloarculaceae</taxon>
        <taxon>Halorientalis</taxon>
    </lineage>
</organism>
<comment type="catalytic activity">
    <reaction evidence="7">
        <text>fluoride(in) = fluoride(out)</text>
        <dbReference type="Rhea" id="RHEA:76159"/>
        <dbReference type="ChEBI" id="CHEBI:17051"/>
    </reaction>
    <physiologicalReaction direction="left-to-right" evidence="7">
        <dbReference type="Rhea" id="RHEA:76160"/>
    </physiologicalReaction>
</comment>
<evidence type="ECO:0000256" key="4">
    <source>
        <dbReference type="ARBA" id="ARBA00022989"/>
    </source>
</evidence>
<proteinExistence type="inferred from homology"/>
<dbReference type="GO" id="GO:0005886">
    <property type="term" value="C:plasma membrane"/>
    <property type="evidence" value="ECO:0007669"/>
    <property type="project" value="UniProtKB-SubCell"/>
</dbReference>
<comment type="function">
    <text evidence="8">Fluoride-specific ion channel. Important for reducing fluoride concentration in the cell, thus reducing its toxicity.</text>
</comment>
<evidence type="ECO:0000313" key="10">
    <source>
        <dbReference type="Proteomes" id="UP000289691"/>
    </source>
</evidence>
<sequence length="134" mass="13578">MSDGTAADGSTHALVRLEPLVLIAVGGFVGAVLRHAVALALPATPLPWGTLAANVAGSFALGVLLYEAHLADALSPETRLVLGTGFLSSFTTYSTFAVETAGLDPQLLVANVAANYALGFAAVLAGRFVARVIS</sequence>